<dbReference type="Gene3D" id="3.40.50.150">
    <property type="entry name" value="Vaccinia Virus protein VP39"/>
    <property type="match status" value="1"/>
</dbReference>
<dbReference type="InterPro" id="IPR020596">
    <property type="entry name" value="rRNA_Ade_Mease_Trfase_CS"/>
</dbReference>
<keyword evidence="1" id="KW-0694">RNA-binding</keyword>
<comment type="function">
    <text evidence="1">Specifically dimethylates two adjacent adenosines (A1518 and A1519) in the loop of a conserved hairpin near the 3'-end of 16S rRNA in the 30S particle. May play a critical role in biogenesis of 30S subunits.</text>
</comment>
<dbReference type="SUPFAM" id="SSF53335">
    <property type="entry name" value="S-adenosyl-L-methionine-dependent methyltransferases"/>
    <property type="match status" value="1"/>
</dbReference>
<keyword evidence="1 2" id="KW-0489">Methyltransferase</keyword>
<dbReference type="GO" id="GO:0005829">
    <property type="term" value="C:cytosol"/>
    <property type="evidence" value="ECO:0007669"/>
    <property type="project" value="TreeGrafter"/>
</dbReference>
<dbReference type="InterPro" id="IPR029063">
    <property type="entry name" value="SAM-dependent_MTases_sf"/>
</dbReference>
<proteinExistence type="inferred from homology"/>
<dbReference type="Pfam" id="PF00398">
    <property type="entry name" value="RrnaAD"/>
    <property type="match status" value="1"/>
</dbReference>
<evidence type="ECO:0000313" key="3">
    <source>
        <dbReference type="Proteomes" id="UP000016900"/>
    </source>
</evidence>
<feature type="binding site" evidence="1">
    <location>
        <position position="68"/>
    </location>
    <ligand>
        <name>S-adenosyl-L-methionine</name>
        <dbReference type="ChEBI" id="CHEBI:59789"/>
    </ligand>
</feature>
<feature type="binding site" evidence="1">
    <location>
        <position position="47"/>
    </location>
    <ligand>
        <name>S-adenosyl-L-methionine</name>
        <dbReference type="ChEBI" id="CHEBI:59789"/>
    </ligand>
</feature>
<feature type="binding site" evidence="1">
    <location>
        <position position="93"/>
    </location>
    <ligand>
        <name>S-adenosyl-L-methionine</name>
        <dbReference type="ChEBI" id="CHEBI:59789"/>
    </ligand>
</feature>
<feature type="binding site" evidence="1">
    <location>
        <position position="20"/>
    </location>
    <ligand>
        <name>S-adenosyl-L-methionine</name>
        <dbReference type="ChEBI" id="CHEBI:59789"/>
    </ligand>
</feature>
<feature type="binding site" evidence="1">
    <location>
        <position position="115"/>
    </location>
    <ligand>
        <name>S-adenosyl-L-methionine</name>
        <dbReference type="ChEBI" id="CHEBI:59789"/>
    </ligand>
</feature>
<dbReference type="GO" id="GO:0003723">
    <property type="term" value="F:RNA binding"/>
    <property type="evidence" value="ECO:0007669"/>
    <property type="project" value="UniProtKB-UniRule"/>
</dbReference>
<gene>
    <name evidence="1 2" type="primary">ksgA</name>
    <name evidence="1" type="synonym">rsmA</name>
    <name evidence="2" type="ORF">HHS_04940</name>
</gene>
<dbReference type="PROSITE" id="PS01131">
    <property type="entry name" value="RRNA_A_DIMETH"/>
    <property type="match status" value="1"/>
</dbReference>
<comment type="similarity">
    <text evidence="1">Belongs to the class I-like SAM-binding methyltransferase superfamily. rRNA adenine N(6)-methyltransferase family. RsmA subfamily.</text>
</comment>
<feature type="binding site" evidence="1">
    <location>
        <position position="22"/>
    </location>
    <ligand>
        <name>S-adenosyl-L-methionine</name>
        <dbReference type="ChEBI" id="CHEBI:59789"/>
    </ligand>
</feature>
<dbReference type="EC" id="2.1.1.182" evidence="1"/>
<dbReference type="NCBIfam" id="TIGR00755">
    <property type="entry name" value="ksgA"/>
    <property type="match status" value="1"/>
</dbReference>
<dbReference type="SMART" id="SM00650">
    <property type="entry name" value="rADc"/>
    <property type="match status" value="1"/>
</dbReference>
<dbReference type="PROSITE" id="PS51689">
    <property type="entry name" value="SAM_RNA_A_N6_MT"/>
    <property type="match status" value="1"/>
</dbReference>
<dbReference type="KEGG" id="pck:BMSBPS_0119"/>
<dbReference type="PATRIC" id="fig|1235990.3.peg.490"/>
<dbReference type="Gene3D" id="1.10.8.100">
    <property type="entry name" value="Ribosomal RNA adenine dimethylase-like, domain 2"/>
    <property type="match status" value="1"/>
</dbReference>
<evidence type="ECO:0000256" key="1">
    <source>
        <dbReference type="HAMAP-Rule" id="MF_00607"/>
    </source>
</evidence>
<keyword evidence="1" id="KW-0949">S-adenosyl-L-methionine</keyword>
<name>U3U802_9GAMM</name>
<accession>U3U802</accession>
<dbReference type="HAMAP" id="MF_00607">
    <property type="entry name" value="16SrRNA_methyltr_A"/>
    <property type="match status" value="1"/>
</dbReference>
<dbReference type="EMBL" id="AP012554">
    <property type="protein sequence ID" value="BAO00464.1"/>
    <property type="molecule type" value="Genomic_DNA"/>
</dbReference>
<dbReference type="GO" id="GO:0052908">
    <property type="term" value="F:16S rRNA (adenine(1518)-N(6)/adenine(1519)-N(6))-dimethyltransferase activity"/>
    <property type="evidence" value="ECO:0007669"/>
    <property type="project" value="UniProtKB-EC"/>
</dbReference>
<protein>
    <recommendedName>
        <fullName evidence="1">Ribosomal RNA small subunit methyltransferase A</fullName>
        <ecNumber evidence="1">2.1.1.182</ecNumber>
    </recommendedName>
    <alternativeName>
        <fullName evidence="1">16S rRNA (adenine(1518)-N(6)/adenine(1519)-N(6))-dimethyltransferase</fullName>
    </alternativeName>
    <alternativeName>
        <fullName evidence="1">16S rRNA dimethyladenosine transferase</fullName>
    </alternativeName>
    <alternativeName>
        <fullName evidence="1">16S rRNA dimethylase</fullName>
    </alternativeName>
    <alternativeName>
        <fullName evidence="1">S-adenosylmethionine-6-N', N'-adenosyl(rRNA) dimethyltransferase</fullName>
    </alternativeName>
</protein>
<organism evidence="2 3">
    <name type="scientific">Candidatus Pantoea carbekii</name>
    <dbReference type="NCBI Taxonomy" id="1235990"/>
    <lineage>
        <taxon>Bacteria</taxon>
        <taxon>Pseudomonadati</taxon>
        <taxon>Pseudomonadota</taxon>
        <taxon>Gammaproteobacteria</taxon>
        <taxon>Enterobacterales</taxon>
        <taxon>Erwiniaceae</taxon>
        <taxon>Pantoea</taxon>
    </lineage>
</organism>
<dbReference type="eggNOG" id="COG0030">
    <property type="taxonomic scope" value="Bacteria"/>
</dbReference>
<sequence length="275" mass="32054">MFINNRTNRKHYARKRFGQHFLKDQNIINNIVASICPKKGDVLVEIGPGLGALTDPISRYLDILTVIELDRDLAYRLKNHPFLGPKLTVYQQDAMNFDFSELAKKQNKKLRVFGNLPYNISTPLIFHLFKYIEWIKDMHFMLQKEIVDRLVALPGSKHYGRLSVITQYYCQIIRILEVPSCAFMPIPKVDSVLVCQLPFTQPPHRVNNVDLLKYITMIAFMQRRKTIRNSLGDIFSEKSLKELNIDASLRAENITLEQYCNMANWLSEYKIDITI</sequence>
<evidence type="ECO:0000313" key="2">
    <source>
        <dbReference type="EMBL" id="BAO00464.1"/>
    </source>
</evidence>
<dbReference type="Proteomes" id="UP000016900">
    <property type="component" value="Chromosome"/>
</dbReference>
<comment type="catalytic activity">
    <reaction evidence="1">
        <text>adenosine(1518)/adenosine(1519) in 16S rRNA + 4 S-adenosyl-L-methionine = N(6)-dimethyladenosine(1518)/N(6)-dimethyladenosine(1519) in 16S rRNA + 4 S-adenosyl-L-homocysteine + 4 H(+)</text>
        <dbReference type="Rhea" id="RHEA:19609"/>
        <dbReference type="Rhea" id="RHEA-COMP:10232"/>
        <dbReference type="Rhea" id="RHEA-COMP:10233"/>
        <dbReference type="ChEBI" id="CHEBI:15378"/>
        <dbReference type="ChEBI" id="CHEBI:57856"/>
        <dbReference type="ChEBI" id="CHEBI:59789"/>
        <dbReference type="ChEBI" id="CHEBI:74411"/>
        <dbReference type="ChEBI" id="CHEBI:74493"/>
        <dbReference type="EC" id="2.1.1.182"/>
    </reaction>
</comment>
<reference evidence="2 3" key="1">
    <citation type="submission" date="2012-10" db="EMBL/GenBank/DDBJ databases">
        <title>Genome sequence of the symbiont of the pentatomidae stink bug Halyomorpha halys.</title>
        <authorList>
            <person name="Kobayashi H."/>
            <person name="Fujii-Muramatsu R."/>
            <person name="Takeishi K."/>
            <person name="Noda H."/>
        </authorList>
    </citation>
    <scope>NUCLEOTIDE SEQUENCE [LARGE SCALE GENOMIC DNA]</scope>
</reference>
<dbReference type="KEGG" id="hhs:HHS_04940"/>
<dbReference type="STRING" id="1235990.BMSBPS_0119"/>
<dbReference type="InterPro" id="IPR023165">
    <property type="entry name" value="rRNA_Ade_diMease-like_C"/>
</dbReference>
<comment type="subcellular location">
    <subcellularLocation>
        <location evidence="1">Cytoplasm</location>
    </subcellularLocation>
</comment>
<dbReference type="InterPro" id="IPR011530">
    <property type="entry name" value="rRNA_adenine_dimethylase"/>
</dbReference>
<dbReference type="InterPro" id="IPR001737">
    <property type="entry name" value="KsgA/Erm"/>
</dbReference>
<keyword evidence="1 2" id="KW-0808">Transferase</keyword>
<keyword evidence="3" id="KW-1185">Reference proteome</keyword>
<dbReference type="FunFam" id="3.40.50.150:FF:000006">
    <property type="entry name" value="Ribosomal RNA small subunit methyltransferase A"/>
    <property type="match status" value="1"/>
</dbReference>
<dbReference type="AlphaFoldDB" id="U3U802"/>
<dbReference type="InterPro" id="IPR020598">
    <property type="entry name" value="rRNA_Ade_methylase_Trfase_N"/>
</dbReference>
<dbReference type="PANTHER" id="PTHR11727">
    <property type="entry name" value="DIMETHYLADENOSINE TRANSFERASE"/>
    <property type="match status" value="1"/>
</dbReference>
<keyword evidence="1" id="KW-0698">rRNA processing</keyword>
<dbReference type="FunFam" id="1.10.8.100:FF:000001">
    <property type="entry name" value="Ribosomal RNA small subunit methyltransferase A"/>
    <property type="match status" value="1"/>
</dbReference>
<keyword evidence="1" id="KW-0963">Cytoplasm</keyword>
<dbReference type="PANTHER" id="PTHR11727:SF7">
    <property type="entry name" value="DIMETHYLADENOSINE TRANSFERASE-RELATED"/>
    <property type="match status" value="1"/>
</dbReference>